<feature type="domain" description="Origin recognition complex subunit 3 winged helix C-terminal" evidence="8">
    <location>
        <begin position="578"/>
        <end position="721"/>
    </location>
</feature>
<gene>
    <name evidence="9" type="ORF">PILCRDRAFT_810149</name>
</gene>
<keyword evidence="4" id="KW-0238">DNA-binding</keyword>
<reference evidence="9 10" key="1">
    <citation type="submission" date="2014-04" db="EMBL/GenBank/DDBJ databases">
        <authorList>
            <consortium name="DOE Joint Genome Institute"/>
            <person name="Kuo A."/>
            <person name="Tarkka M."/>
            <person name="Buscot F."/>
            <person name="Kohler A."/>
            <person name="Nagy L.G."/>
            <person name="Floudas D."/>
            <person name="Copeland A."/>
            <person name="Barry K.W."/>
            <person name="Cichocki N."/>
            <person name="Veneault-Fourrey C."/>
            <person name="LaButti K."/>
            <person name="Lindquist E.A."/>
            <person name="Lipzen A."/>
            <person name="Lundell T."/>
            <person name="Morin E."/>
            <person name="Murat C."/>
            <person name="Sun H."/>
            <person name="Tunlid A."/>
            <person name="Henrissat B."/>
            <person name="Grigoriev I.V."/>
            <person name="Hibbett D.S."/>
            <person name="Martin F."/>
            <person name="Nordberg H.P."/>
            <person name="Cantor M.N."/>
            <person name="Hua S.X."/>
        </authorList>
    </citation>
    <scope>NUCLEOTIDE SEQUENCE [LARGE SCALE GENOMIC DNA]</scope>
    <source>
        <strain evidence="9 10">F 1598</strain>
    </source>
</reference>
<dbReference type="InterPro" id="IPR040855">
    <property type="entry name" value="ORC_WH_C"/>
</dbReference>
<keyword evidence="10" id="KW-1185">Reference proteome</keyword>
<dbReference type="HOGENOM" id="CLU_010669_1_0_1"/>
<feature type="compositionally biased region" description="Acidic residues" evidence="6">
    <location>
        <begin position="670"/>
        <end position="682"/>
    </location>
</feature>
<sequence length="725" mass="82181">MSSIPAFDDTTQSVIYIPYQGLQKNDSDGVEYDLSPSESYRPFQERDIPNGYELRMKVYRAAWTKCLDRVQAIIRDLHEPVVDAVIRHVHNAYKDILPGLPYCEMPVISVTAGPSLLHEITTRLDPDNDGSEDSSMEASPPSSSHPDTFVTHLFPADRPNIMACMKSLVGGFVDRSPDGLEQPKRKPSTSLAPYDIELLEAWYDAVRRAHEPGTPPQLVVLLHDFEQFDPVVIQDLFYICSLHVPSLPLIFILSLSSPPTPSPSYLHLTYPRATLALLRVENFAVPSGPGVLDDILTKTMFDVGFEQDIVIGPTVIDSLSDFFTRHNSSLDALITILHLAHLKHFDDPLTVFVHDDGNLSSLLLQPTSFPFLDHLLTRISAPPASSSVAPSPTHSTAWLNQSVPFLLASIDEARTGFRTKMRKTKVALGLMKRVKEFMLRQGWRSADERSQVELMFEALKGRLGRDGRYLGTMVKKLPAAKLRSVLEDMHTFFQNMPSHVRRDEEPARTKIVAWISELASESESSRSGFVVQLAGMVGGWLTNYFQDNLTSLEECRLWDIWYTGNTPFPSEMINPNIRASIVSGLLHPLDYVNLDDVRQQQPELWELPDTSILFKRYLDSGKMINVYDWFESFAVVLESQKRHRKRSKLNGNNSKTISRKGKGKQRQVDDVMDEDEGENEEDEKWKMEVQARFMRSLHELDYLGFIKHTGRKADHVLRTVFDIAD</sequence>
<dbReference type="GO" id="GO:0006270">
    <property type="term" value="P:DNA replication initiation"/>
    <property type="evidence" value="ECO:0007669"/>
    <property type="project" value="TreeGrafter"/>
</dbReference>
<evidence type="ECO:0000256" key="1">
    <source>
        <dbReference type="ARBA" id="ARBA00004123"/>
    </source>
</evidence>
<evidence type="ECO:0000313" key="10">
    <source>
        <dbReference type="Proteomes" id="UP000054166"/>
    </source>
</evidence>
<evidence type="ECO:0000256" key="6">
    <source>
        <dbReference type="SAM" id="MobiDB-lite"/>
    </source>
</evidence>
<dbReference type="GO" id="GO:0031261">
    <property type="term" value="C:DNA replication preinitiation complex"/>
    <property type="evidence" value="ECO:0007669"/>
    <property type="project" value="TreeGrafter"/>
</dbReference>
<organism evidence="9 10">
    <name type="scientific">Piloderma croceum (strain F 1598)</name>
    <dbReference type="NCBI Taxonomy" id="765440"/>
    <lineage>
        <taxon>Eukaryota</taxon>
        <taxon>Fungi</taxon>
        <taxon>Dikarya</taxon>
        <taxon>Basidiomycota</taxon>
        <taxon>Agaricomycotina</taxon>
        <taxon>Agaricomycetes</taxon>
        <taxon>Agaricomycetidae</taxon>
        <taxon>Atheliales</taxon>
        <taxon>Atheliaceae</taxon>
        <taxon>Piloderma</taxon>
    </lineage>
</organism>
<dbReference type="Pfam" id="PF18137">
    <property type="entry name" value="WHD_ORC"/>
    <property type="match status" value="1"/>
</dbReference>
<protein>
    <submittedName>
        <fullName evidence="9">Uncharacterized protein</fullName>
    </submittedName>
</protein>
<evidence type="ECO:0000259" key="8">
    <source>
        <dbReference type="Pfam" id="PF18137"/>
    </source>
</evidence>
<dbReference type="CDD" id="cd20704">
    <property type="entry name" value="Orc3"/>
    <property type="match status" value="1"/>
</dbReference>
<dbReference type="GO" id="GO:0003688">
    <property type="term" value="F:DNA replication origin binding"/>
    <property type="evidence" value="ECO:0007669"/>
    <property type="project" value="TreeGrafter"/>
</dbReference>
<dbReference type="InterPro" id="IPR020795">
    <property type="entry name" value="ORC3"/>
</dbReference>
<dbReference type="GO" id="GO:0005664">
    <property type="term" value="C:nuclear origin of replication recognition complex"/>
    <property type="evidence" value="ECO:0007669"/>
    <property type="project" value="InterPro"/>
</dbReference>
<dbReference type="GO" id="GO:0005656">
    <property type="term" value="C:nuclear pre-replicative complex"/>
    <property type="evidence" value="ECO:0007669"/>
    <property type="project" value="TreeGrafter"/>
</dbReference>
<proteinExistence type="inferred from homology"/>
<feature type="region of interest" description="Disordered" evidence="6">
    <location>
        <begin position="121"/>
        <end position="148"/>
    </location>
</feature>
<dbReference type="InterPro" id="IPR045667">
    <property type="entry name" value="ORC3_N"/>
</dbReference>
<reference evidence="10" key="2">
    <citation type="submission" date="2015-01" db="EMBL/GenBank/DDBJ databases">
        <title>Evolutionary Origins and Diversification of the Mycorrhizal Mutualists.</title>
        <authorList>
            <consortium name="DOE Joint Genome Institute"/>
            <consortium name="Mycorrhizal Genomics Consortium"/>
            <person name="Kohler A."/>
            <person name="Kuo A."/>
            <person name="Nagy L.G."/>
            <person name="Floudas D."/>
            <person name="Copeland A."/>
            <person name="Barry K.W."/>
            <person name="Cichocki N."/>
            <person name="Veneault-Fourrey C."/>
            <person name="LaButti K."/>
            <person name="Lindquist E.A."/>
            <person name="Lipzen A."/>
            <person name="Lundell T."/>
            <person name="Morin E."/>
            <person name="Murat C."/>
            <person name="Riley R."/>
            <person name="Ohm R."/>
            <person name="Sun H."/>
            <person name="Tunlid A."/>
            <person name="Henrissat B."/>
            <person name="Grigoriev I.V."/>
            <person name="Hibbett D.S."/>
            <person name="Martin F."/>
        </authorList>
    </citation>
    <scope>NUCLEOTIDE SEQUENCE [LARGE SCALE GENOMIC DNA]</scope>
    <source>
        <strain evidence="10">F 1598</strain>
    </source>
</reference>
<dbReference type="PANTHER" id="PTHR12748">
    <property type="entry name" value="ORIGIN RECOGNITION COMPLEX SUBUNIT 3"/>
    <property type="match status" value="1"/>
</dbReference>
<evidence type="ECO:0000256" key="2">
    <source>
        <dbReference type="ARBA" id="ARBA00010977"/>
    </source>
</evidence>
<keyword evidence="5" id="KW-0539">Nucleus</keyword>
<dbReference type="InParanoid" id="A0A0C3G7F5"/>
<dbReference type="STRING" id="765440.A0A0C3G7F5"/>
<comment type="similarity">
    <text evidence="2">Belongs to the ORC3 family.</text>
</comment>
<dbReference type="Proteomes" id="UP000054166">
    <property type="component" value="Unassembled WGS sequence"/>
</dbReference>
<dbReference type="Pfam" id="PF07034">
    <property type="entry name" value="ORC3_N"/>
    <property type="match status" value="1"/>
</dbReference>
<accession>A0A0C3G7F5</accession>
<name>A0A0C3G7F5_PILCF</name>
<dbReference type="EMBL" id="KN832970">
    <property type="protein sequence ID" value="KIM92135.1"/>
    <property type="molecule type" value="Genomic_DNA"/>
</dbReference>
<dbReference type="OrthoDB" id="10265211at2759"/>
<feature type="domain" description="Origin recognition complex subunit 3 N-terminal" evidence="7">
    <location>
        <begin position="37"/>
        <end position="345"/>
    </location>
</feature>
<evidence type="ECO:0000256" key="3">
    <source>
        <dbReference type="ARBA" id="ARBA00022705"/>
    </source>
</evidence>
<keyword evidence="3" id="KW-0235">DNA replication</keyword>
<dbReference type="AlphaFoldDB" id="A0A0C3G7F5"/>
<dbReference type="PANTHER" id="PTHR12748:SF0">
    <property type="entry name" value="ORIGIN RECOGNITION COMPLEX SUBUNIT 3"/>
    <property type="match status" value="1"/>
</dbReference>
<evidence type="ECO:0000256" key="5">
    <source>
        <dbReference type="ARBA" id="ARBA00023242"/>
    </source>
</evidence>
<feature type="region of interest" description="Disordered" evidence="6">
    <location>
        <begin position="644"/>
        <end position="683"/>
    </location>
</feature>
<comment type="subcellular location">
    <subcellularLocation>
        <location evidence="1">Nucleus</location>
    </subcellularLocation>
</comment>
<evidence type="ECO:0000259" key="7">
    <source>
        <dbReference type="Pfam" id="PF07034"/>
    </source>
</evidence>
<evidence type="ECO:0000256" key="4">
    <source>
        <dbReference type="ARBA" id="ARBA00023125"/>
    </source>
</evidence>
<evidence type="ECO:0000313" key="9">
    <source>
        <dbReference type="EMBL" id="KIM92135.1"/>
    </source>
</evidence>